<dbReference type="Gene3D" id="3.40.50.2000">
    <property type="entry name" value="Glycogen Phosphorylase B"/>
    <property type="match status" value="2"/>
</dbReference>
<dbReference type="Pfam" id="PF13692">
    <property type="entry name" value="Glyco_trans_1_4"/>
    <property type="match status" value="1"/>
</dbReference>
<keyword evidence="2" id="KW-0808">Transferase</keyword>
<evidence type="ECO:0000259" key="1">
    <source>
        <dbReference type="Pfam" id="PF13439"/>
    </source>
</evidence>
<organism evidence="2 3">
    <name type="scientific">Alcaligenes endophyticus</name>
    <dbReference type="NCBI Taxonomy" id="1929088"/>
    <lineage>
        <taxon>Bacteria</taxon>
        <taxon>Pseudomonadati</taxon>
        <taxon>Pseudomonadota</taxon>
        <taxon>Betaproteobacteria</taxon>
        <taxon>Burkholderiales</taxon>
        <taxon>Alcaligenaceae</taxon>
        <taxon>Alcaligenes</taxon>
    </lineage>
</organism>
<dbReference type="GO" id="GO:0016757">
    <property type="term" value="F:glycosyltransferase activity"/>
    <property type="evidence" value="ECO:0007669"/>
    <property type="project" value="UniProtKB-KW"/>
</dbReference>
<dbReference type="EMBL" id="JAJHNU010000005">
    <property type="protein sequence ID" value="MDN4122820.1"/>
    <property type="molecule type" value="Genomic_DNA"/>
</dbReference>
<sequence>MKILYTNAHLGNGGGHATYIVNLAASFNKEHDVYIATPSSSRLYALASNVSNVTCLPTTFSSRFFTMLAETRRLYKLLRDVEFDVVHVNGSSDHKQAILACAFLPTPPKIVWTKHNTMPVSSIGHRLRANVGTAGVIGVCDKVSELLHRSSYQKLAIKTIRLGVHLERFAPVLEPEWRSARQRFLGDIGNEVLVLGSVGGTDLDKGWLVLARAISQLPKTSQKRLRLLVAGDPPAPAVRAEVDSLGLQDIVIFPGLVSDPASVLAASDIGFVFSFHEAGSYAACESLAMGLPTLVSNAGGLPELVRNEVDGWVLPAGDVQAVQSWLQALLDNGYPLAMKKAARERAQDLFSMSLLAQSTMDFYTEVCAQ</sequence>
<dbReference type="RefSeq" id="WP_266123661.1">
    <property type="nucleotide sequence ID" value="NZ_JAJHNU010000005.1"/>
</dbReference>
<dbReference type="PANTHER" id="PTHR12526">
    <property type="entry name" value="GLYCOSYLTRANSFERASE"/>
    <property type="match status" value="1"/>
</dbReference>
<dbReference type="InterPro" id="IPR028098">
    <property type="entry name" value="Glyco_trans_4-like_N"/>
</dbReference>
<dbReference type="Proteomes" id="UP001168613">
    <property type="component" value="Unassembled WGS sequence"/>
</dbReference>
<evidence type="ECO:0000313" key="2">
    <source>
        <dbReference type="EMBL" id="MDN4122820.1"/>
    </source>
</evidence>
<feature type="domain" description="Glycosyltransferase subfamily 4-like N-terminal" evidence="1">
    <location>
        <begin position="14"/>
        <end position="168"/>
    </location>
</feature>
<keyword evidence="2" id="KW-0328">Glycosyltransferase</keyword>
<name>A0ABT8ENF1_9BURK</name>
<dbReference type="SUPFAM" id="SSF53756">
    <property type="entry name" value="UDP-Glycosyltransferase/glycogen phosphorylase"/>
    <property type="match status" value="1"/>
</dbReference>
<dbReference type="Pfam" id="PF13439">
    <property type="entry name" value="Glyco_transf_4"/>
    <property type="match status" value="1"/>
</dbReference>
<evidence type="ECO:0000313" key="3">
    <source>
        <dbReference type="Proteomes" id="UP001168613"/>
    </source>
</evidence>
<comment type="caution">
    <text evidence="2">The sequence shown here is derived from an EMBL/GenBank/DDBJ whole genome shotgun (WGS) entry which is preliminary data.</text>
</comment>
<keyword evidence="3" id="KW-1185">Reference proteome</keyword>
<accession>A0ABT8ENF1</accession>
<dbReference type="EC" id="2.4.-.-" evidence="2"/>
<reference evidence="2" key="1">
    <citation type="submission" date="2021-11" db="EMBL/GenBank/DDBJ databases">
        <title>Draft genome sequence of Alcaligenes endophyticus type strain CCUG 75668T.</title>
        <authorList>
            <person name="Salva-Serra F."/>
            <person name="Duran R.E."/>
            <person name="Seeger M."/>
            <person name="Moore E.R.B."/>
            <person name="Jaen-Luchoro D."/>
        </authorList>
    </citation>
    <scope>NUCLEOTIDE SEQUENCE</scope>
    <source>
        <strain evidence="2">CCUG 75668</strain>
    </source>
</reference>
<gene>
    <name evidence="2" type="ORF">LMS43_16140</name>
</gene>
<protein>
    <submittedName>
        <fullName evidence="2">Glycosyltransferase</fullName>
        <ecNumber evidence="2">2.4.-.-</ecNumber>
    </submittedName>
</protein>
<proteinExistence type="predicted"/>